<dbReference type="SMART" id="SM00530">
    <property type="entry name" value="HTH_XRE"/>
    <property type="match status" value="1"/>
</dbReference>
<name>A0A3D9D5I2_9FLAO</name>
<dbReference type="PANTHER" id="PTHR46558">
    <property type="entry name" value="TRACRIPTIONAL REGULATORY PROTEIN-RELATED-RELATED"/>
    <property type="match status" value="1"/>
</dbReference>
<feature type="domain" description="HTH cro/C1-type" evidence="3">
    <location>
        <begin position="7"/>
        <end position="62"/>
    </location>
</feature>
<dbReference type="CDD" id="cd00093">
    <property type="entry name" value="HTH_XRE"/>
    <property type="match status" value="1"/>
</dbReference>
<reference evidence="4 5" key="1">
    <citation type="journal article" date="2006" name="Int. J. Syst. Evol. Microbiol.">
        <title>Chryseobacterium hispanicum sp. nov., isolated from the drinking water distribution system of Sevilla, Spain.</title>
        <authorList>
            <person name="Gallego V."/>
            <person name="Garcia M.T."/>
            <person name="Ventosa A."/>
        </authorList>
    </citation>
    <scope>NUCLEOTIDE SEQUENCE [LARGE SCALE GENOMIC DNA]</scope>
    <source>
        <strain evidence="4 5">KCTC 22104</strain>
    </source>
</reference>
<evidence type="ECO:0000313" key="4">
    <source>
        <dbReference type="EMBL" id="REC73276.1"/>
    </source>
</evidence>
<dbReference type="RefSeq" id="WP_116031628.1">
    <property type="nucleotide sequence ID" value="NZ_JBHLVV010000067.1"/>
</dbReference>
<dbReference type="Proteomes" id="UP000256326">
    <property type="component" value="Unassembled WGS sequence"/>
</dbReference>
<dbReference type="OrthoDB" id="7859381at2"/>
<evidence type="ECO:0000256" key="1">
    <source>
        <dbReference type="ARBA" id="ARBA00023125"/>
    </source>
</evidence>
<dbReference type="InterPro" id="IPR010982">
    <property type="entry name" value="Lambda_DNA-bd_dom_sf"/>
</dbReference>
<organism evidence="4 5">
    <name type="scientific">Epilithonimonas hispanica</name>
    <dbReference type="NCBI Taxonomy" id="358687"/>
    <lineage>
        <taxon>Bacteria</taxon>
        <taxon>Pseudomonadati</taxon>
        <taxon>Bacteroidota</taxon>
        <taxon>Flavobacteriia</taxon>
        <taxon>Flavobacteriales</taxon>
        <taxon>Weeksellaceae</taxon>
        <taxon>Chryseobacterium group</taxon>
        <taxon>Epilithonimonas</taxon>
    </lineage>
</organism>
<comment type="caution">
    <text evidence="4">The sequence shown here is derived from an EMBL/GenBank/DDBJ whole genome shotgun (WGS) entry which is preliminary data.</text>
</comment>
<dbReference type="PROSITE" id="PS50943">
    <property type="entry name" value="HTH_CROC1"/>
    <property type="match status" value="1"/>
</dbReference>
<proteinExistence type="predicted"/>
<gene>
    <name evidence="4" type="ORF">DRF58_00550</name>
</gene>
<keyword evidence="5" id="KW-1185">Reference proteome</keyword>
<feature type="coiled-coil region" evidence="2">
    <location>
        <begin position="86"/>
        <end position="113"/>
    </location>
</feature>
<protein>
    <recommendedName>
        <fullName evidence="3">HTH cro/C1-type domain-containing protein</fullName>
    </recommendedName>
</protein>
<evidence type="ECO:0000259" key="3">
    <source>
        <dbReference type="PROSITE" id="PS50943"/>
    </source>
</evidence>
<dbReference type="AlphaFoldDB" id="A0A3D9D5I2"/>
<evidence type="ECO:0000313" key="5">
    <source>
        <dbReference type="Proteomes" id="UP000256326"/>
    </source>
</evidence>
<dbReference type="SUPFAM" id="SSF47413">
    <property type="entry name" value="lambda repressor-like DNA-binding domains"/>
    <property type="match status" value="1"/>
</dbReference>
<sequence length="116" mass="13914">MQIGHKIKRIREIKGFSQSEVADKLHITQRAYSDVENNKTKLDLERLEKLADFFEMKPPDILTFDEKQMFNNCSSSENNYLTLNIKESFENERNSYQKQIKHMEEEIIFLRNLLKK</sequence>
<dbReference type="EMBL" id="QNUG01000001">
    <property type="protein sequence ID" value="REC73276.1"/>
    <property type="molecule type" value="Genomic_DNA"/>
</dbReference>
<dbReference type="Gene3D" id="1.10.260.40">
    <property type="entry name" value="lambda repressor-like DNA-binding domains"/>
    <property type="match status" value="1"/>
</dbReference>
<dbReference type="Pfam" id="PF01381">
    <property type="entry name" value="HTH_3"/>
    <property type="match status" value="1"/>
</dbReference>
<dbReference type="InterPro" id="IPR001387">
    <property type="entry name" value="Cro/C1-type_HTH"/>
</dbReference>
<keyword evidence="2" id="KW-0175">Coiled coil</keyword>
<keyword evidence="1" id="KW-0238">DNA-binding</keyword>
<dbReference type="PANTHER" id="PTHR46558:SF4">
    <property type="entry name" value="DNA-BIDING PHAGE PROTEIN"/>
    <property type="match status" value="1"/>
</dbReference>
<accession>A0A3D9D5I2</accession>
<dbReference type="GO" id="GO:0003677">
    <property type="term" value="F:DNA binding"/>
    <property type="evidence" value="ECO:0007669"/>
    <property type="project" value="UniProtKB-KW"/>
</dbReference>
<evidence type="ECO:0000256" key="2">
    <source>
        <dbReference type="SAM" id="Coils"/>
    </source>
</evidence>